<dbReference type="EMBL" id="JXTC01000028">
    <property type="protein sequence ID" value="PON97987.1"/>
    <property type="molecule type" value="Genomic_DNA"/>
</dbReference>
<gene>
    <name evidence="1" type="ORF">TorRG33x02_063020</name>
</gene>
<dbReference type="OrthoDB" id="10383609at2759"/>
<feature type="non-terminal residue" evidence="1">
    <location>
        <position position="54"/>
    </location>
</feature>
<dbReference type="Proteomes" id="UP000237000">
    <property type="component" value="Unassembled WGS sequence"/>
</dbReference>
<reference evidence="2" key="1">
    <citation type="submission" date="2016-06" db="EMBL/GenBank/DDBJ databases">
        <title>Parallel loss of symbiosis genes in relatives of nitrogen-fixing non-legume Parasponia.</title>
        <authorList>
            <person name="Van Velzen R."/>
            <person name="Holmer R."/>
            <person name="Bu F."/>
            <person name="Rutten L."/>
            <person name="Van Zeijl A."/>
            <person name="Liu W."/>
            <person name="Santuari L."/>
            <person name="Cao Q."/>
            <person name="Sharma T."/>
            <person name="Shen D."/>
            <person name="Roswanjaya Y."/>
            <person name="Wardhani T."/>
            <person name="Kalhor M.S."/>
            <person name="Jansen J."/>
            <person name="Van den Hoogen J."/>
            <person name="Gungor B."/>
            <person name="Hartog M."/>
            <person name="Hontelez J."/>
            <person name="Verver J."/>
            <person name="Yang W.-C."/>
            <person name="Schijlen E."/>
            <person name="Repin R."/>
            <person name="Schilthuizen M."/>
            <person name="Schranz E."/>
            <person name="Heidstra R."/>
            <person name="Miyata K."/>
            <person name="Fedorova E."/>
            <person name="Kohlen W."/>
            <person name="Bisseling T."/>
            <person name="Smit S."/>
            <person name="Geurts R."/>
        </authorList>
    </citation>
    <scope>NUCLEOTIDE SEQUENCE [LARGE SCALE GENOMIC DNA]</scope>
    <source>
        <strain evidence="2">cv. RG33-2</strain>
    </source>
</reference>
<proteinExistence type="predicted"/>
<evidence type="ECO:0000313" key="1">
    <source>
        <dbReference type="EMBL" id="PON97987.1"/>
    </source>
</evidence>
<name>A0A2P5FJN0_TREOI</name>
<accession>A0A2P5FJN0</accession>
<evidence type="ECO:0000313" key="2">
    <source>
        <dbReference type="Proteomes" id="UP000237000"/>
    </source>
</evidence>
<dbReference type="AlphaFoldDB" id="A0A2P5FJN0"/>
<comment type="caution">
    <text evidence="1">The sequence shown here is derived from an EMBL/GenBank/DDBJ whole genome shotgun (WGS) entry which is preliminary data.</text>
</comment>
<protein>
    <submittedName>
        <fullName evidence="1">Uncharacterized protein</fullName>
    </submittedName>
</protein>
<sequence length="54" mass="6217">MAAEGEIPIVVDVQSRRRKSIFRIVRSSLVWNQESAQHRIIQCAPENRREGSIV</sequence>
<keyword evidence="2" id="KW-1185">Reference proteome</keyword>
<organism evidence="1 2">
    <name type="scientific">Trema orientale</name>
    <name type="common">Charcoal tree</name>
    <name type="synonym">Celtis orientalis</name>
    <dbReference type="NCBI Taxonomy" id="63057"/>
    <lineage>
        <taxon>Eukaryota</taxon>
        <taxon>Viridiplantae</taxon>
        <taxon>Streptophyta</taxon>
        <taxon>Embryophyta</taxon>
        <taxon>Tracheophyta</taxon>
        <taxon>Spermatophyta</taxon>
        <taxon>Magnoliopsida</taxon>
        <taxon>eudicotyledons</taxon>
        <taxon>Gunneridae</taxon>
        <taxon>Pentapetalae</taxon>
        <taxon>rosids</taxon>
        <taxon>fabids</taxon>
        <taxon>Rosales</taxon>
        <taxon>Cannabaceae</taxon>
        <taxon>Trema</taxon>
    </lineage>
</organism>
<dbReference type="InParanoid" id="A0A2P5FJN0"/>